<accession>G0U4U8</accession>
<feature type="compositionally biased region" description="Polar residues" evidence="1">
    <location>
        <begin position="69"/>
        <end position="79"/>
    </location>
</feature>
<gene>
    <name evidence="2" type="ORF">TVY486_1015050</name>
</gene>
<name>G0U4U8_TRYVY</name>
<evidence type="ECO:0000256" key="1">
    <source>
        <dbReference type="SAM" id="MobiDB-lite"/>
    </source>
</evidence>
<evidence type="ECO:0000313" key="2">
    <source>
        <dbReference type="EMBL" id="CCC52463.1"/>
    </source>
</evidence>
<dbReference type="AlphaFoldDB" id="G0U4U8"/>
<proteinExistence type="predicted"/>
<protein>
    <submittedName>
        <fullName evidence="2">Uncharacterized protein</fullName>
    </submittedName>
</protein>
<dbReference type="EMBL" id="HE573026">
    <property type="protein sequence ID" value="CCC52463.1"/>
    <property type="molecule type" value="Genomic_DNA"/>
</dbReference>
<feature type="region of interest" description="Disordered" evidence="1">
    <location>
        <begin position="45"/>
        <end position="88"/>
    </location>
</feature>
<sequence length="132" mass="14391">MLACTECASAVSHRATFNIESFSAGCFNAKTSSCSLLEGRVKPSTSDTANKCFTDTRKPQGNLKPPVLDTTQAKLSPTRSVRHESCGTLRKKEKTVSTDFMGSAGRSCGAFYSSLNQKCFHNMLVRMRKSSH</sequence>
<dbReference type="VEuPathDB" id="TriTrypDB:TvY486_1015050"/>
<reference evidence="2" key="1">
    <citation type="journal article" date="2012" name="Proc. Natl. Acad. Sci. U.S.A.">
        <title>Antigenic diversity is generated by distinct evolutionary mechanisms in African trypanosome species.</title>
        <authorList>
            <person name="Jackson A.P."/>
            <person name="Berry A."/>
            <person name="Aslett M."/>
            <person name="Allison H.C."/>
            <person name="Burton P."/>
            <person name="Vavrova-Anderson J."/>
            <person name="Brown R."/>
            <person name="Browne H."/>
            <person name="Corton N."/>
            <person name="Hauser H."/>
            <person name="Gamble J."/>
            <person name="Gilderthorp R."/>
            <person name="Marcello L."/>
            <person name="McQuillan J."/>
            <person name="Otto T.D."/>
            <person name="Quail M.A."/>
            <person name="Sanders M.J."/>
            <person name="van Tonder A."/>
            <person name="Ginger M.L."/>
            <person name="Field M.C."/>
            <person name="Barry J.D."/>
            <person name="Hertz-Fowler C."/>
            <person name="Berriman M."/>
        </authorList>
    </citation>
    <scope>NUCLEOTIDE SEQUENCE</scope>
    <source>
        <strain evidence="2">Y486</strain>
    </source>
</reference>
<organism evidence="2">
    <name type="scientific">Trypanosoma vivax (strain Y486)</name>
    <dbReference type="NCBI Taxonomy" id="1055687"/>
    <lineage>
        <taxon>Eukaryota</taxon>
        <taxon>Discoba</taxon>
        <taxon>Euglenozoa</taxon>
        <taxon>Kinetoplastea</taxon>
        <taxon>Metakinetoplastina</taxon>
        <taxon>Trypanosomatida</taxon>
        <taxon>Trypanosomatidae</taxon>
        <taxon>Trypanosoma</taxon>
        <taxon>Duttonella</taxon>
    </lineage>
</organism>